<reference evidence="1" key="1">
    <citation type="submission" date="2023-08" db="EMBL/GenBank/DDBJ databases">
        <title>A de novo genome assembly of Solanum verrucosum Schlechtendal, a Mexican diploid species geographically isolated from the other diploid A-genome species in potato relatives.</title>
        <authorList>
            <person name="Hosaka K."/>
        </authorList>
    </citation>
    <scope>NUCLEOTIDE SEQUENCE</scope>
    <source>
        <tissue evidence="1">Young leaves</tissue>
    </source>
</reference>
<dbReference type="Proteomes" id="UP001234989">
    <property type="component" value="Chromosome 12"/>
</dbReference>
<proteinExistence type="predicted"/>
<evidence type="ECO:0000313" key="1">
    <source>
        <dbReference type="EMBL" id="WMV58095.1"/>
    </source>
</evidence>
<accession>A0AAF0V571</accession>
<sequence>MWLPGPTTPRARDQGEDRENFFYEESNRLKLTYFPDNQKVDKNQLEECFIGKRWKSDEDVVKSVVLYFIYTFLLSAVANRVYVHIKGVDGDEDGNAGIDLSYSKGKMKNEFCSVEKVACENVIDSSDALEGRVHNEMISENDSNQDIKYVKLVPKKS</sequence>
<evidence type="ECO:0000313" key="2">
    <source>
        <dbReference type="Proteomes" id="UP001234989"/>
    </source>
</evidence>
<name>A0AAF0V571_SOLVR</name>
<protein>
    <submittedName>
        <fullName evidence="1">Uncharacterized protein</fullName>
    </submittedName>
</protein>
<dbReference type="AlphaFoldDB" id="A0AAF0V571"/>
<gene>
    <name evidence="1" type="ORF">MTR67_051480</name>
</gene>
<organism evidence="1 2">
    <name type="scientific">Solanum verrucosum</name>
    <dbReference type="NCBI Taxonomy" id="315347"/>
    <lineage>
        <taxon>Eukaryota</taxon>
        <taxon>Viridiplantae</taxon>
        <taxon>Streptophyta</taxon>
        <taxon>Embryophyta</taxon>
        <taxon>Tracheophyta</taxon>
        <taxon>Spermatophyta</taxon>
        <taxon>Magnoliopsida</taxon>
        <taxon>eudicotyledons</taxon>
        <taxon>Gunneridae</taxon>
        <taxon>Pentapetalae</taxon>
        <taxon>asterids</taxon>
        <taxon>lamiids</taxon>
        <taxon>Solanales</taxon>
        <taxon>Solanaceae</taxon>
        <taxon>Solanoideae</taxon>
        <taxon>Solaneae</taxon>
        <taxon>Solanum</taxon>
    </lineage>
</organism>
<keyword evidence="2" id="KW-1185">Reference proteome</keyword>
<dbReference type="EMBL" id="CP133623">
    <property type="protein sequence ID" value="WMV58095.1"/>
    <property type="molecule type" value="Genomic_DNA"/>
</dbReference>